<gene>
    <name evidence="1" type="ORF">PISMIDRAFT_322638</name>
    <name evidence="2" type="ORF">PISMIDRAFT_466834</name>
</gene>
<reference evidence="3" key="2">
    <citation type="submission" date="2015-01" db="EMBL/GenBank/DDBJ databases">
        <title>Evolutionary Origins and Diversification of the Mycorrhizal Mutualists.</title>
        <authorList>
            <consortium name="DOE Joint Genome Institute"/>
            <consortium name="Mycorrhizal Genomics Consortium"/>
            <person name="Kohler A."/>
            <person name="Kuo A."/>
            <person name="Nagy L.G."/>
            <person name="Floudas D."/>
            <person name="Copeland A."/>
            <person name="Barry K.W."/>
            <person name="Cichocki N."/>
            <person name="Veneault-Fourrey C."/>
            <person name="LaButti K."/>
            <person name="Lindquist E.A."/>
            <person name="Lipzen A."/>
            <person name="Lundell T."/>
            <person name="Morin E."/>
            <person name="Murat C."/>
            <person name="Riley R."/>
            <person name="Ohm R."/>
            <person name="Sun H."/>
            <person name="Tunlid A."/>
            <person name="Henrissat B."/>
            <person name="Grigoriev I.V."/>
            <person name="Hibbett D.S."/>
            <person name="Martin F."/>
        </authorList>
    </citation>
    <scope>NUCLEOTIDE SEQUENCE [LARGE SCALE GENOMIC DNA]</scope>
    <source>
        <strain evidence="3">441</strain>
    </source>
</reference>
<protein>
    <submittedName>
        <fullName evidence="1">Uncharacterized protein</fullName>
    </submittedName>
</protein>
<evidence type="ECO:0000313" key="2">
    <source>
        <dbReference type="EMBL" id="KIK23290.1"/>
    </source>
</evidence>
<keyword evidence="3" id="KW-1185">Reference proteome</keyword>
<dbReference type="HOGENOM" id="CLU_2484165_0_0_1"/>
<sequence length="87" mass="9707">MTRKQWDAPRSACTYVLPLSLSHVPIAIVEHERLELTACLDARTIISPMPTSSVRDLAFYLSPLLSFVSWGHTHSSMSVSTCTWKCA</sequence>
<dbReference type="AlphaFoldDB" id="A0A0C9Z5X3"/>
<evidence type="ECO:0000313" key="3">
    <source>
        <dbReference type="Proteomes" id="UP000054018"/>
    </source>
</evidence>
<organism evidence="1 3">
    <name type="scientific">Pisolithus microcarpus 441</name>
    <dbReference type="NCBI Taxonomy" id="765257"/>
    <lineage>
        <taxon>Eukaryota</taxon>
        <taxon>Fungi</taxon>
        <taxon>Dikarya</taxon>
        <taxon>Basidiomycota</taxon>
        <taxon>Agaricomycotina</taxon>
        <taxon>Agaricomycetes</taxon>
        <taxon>Agaricomycetidae</taxon>
        <taxon>Boletales</taxon>
        <taxon>Sclerodermatineae</taxon>
        <taxon>Pisolithaceae</taxon>
        <taxon>Pisolithus</taxon>
    </lineage>
</organism>
<name>A0A0C9Z5X3_9AGAM</name>
<dbReference type="Proteomes" id="UP000054018">
    <property type="component" value="Unassembled WGS sequence"/>
</dbReference>
<reference evidence="1" key="3">
    <citation type="submission" date="2015-02" db="EMBL/GenBank/DDBJ databases">
        <title>Evolutionary Origins and Diversification of the Mycorrhizal Mutualists.</title>
        <authorList>
            <consortium name="DOE Joint Genome Institute"/>
            <consortium name="Mycorrhizal Genomics Consortium"/>
            <person name="Kohler A."/>
            <person name="Kuo A."/>
            <person name="Nagy L.G."/>
            <person name="Floudas D."/>
            <person name="Copeland A."/>
            <person name="Barry K.W."/>
            <person name="Cichocki N."/>
            <person name="Veneault-Fourrey C."/>
            <person name="LaButti K."/>
            <person name="Lindquist E.A."/>
            <person name="Lipzen A."/>
            <person name="Lundell T."/>
            <person name="Morin E."/>
            <person name="Murat C."/>
            <person name="Riley R."/>
            <person name="Ohm R."/>
            <person name="Sun H."/>
            <person name="Tunlid A."/>
            <person name="Henrissat B."/>
            <person name="Grigoriev I.V."/>
            <person name="Hibbett D.S."/>
            <person name="Martin F."/>
        </authorList>
    </citation>
    <scope>NUCLEOTIDE SEQUENCE</scope>
    <source>
        <strain evidence="1">441</strain>
    </source>
</reference>
<proteinExistence type="predicted"/>
<dbReference type="EMBL" id="KN833728">
    <property type="protein sequence ID" value="KIK23290.1"/>
    <property type="molecule type" value="Genomic_DNA"/>
</dbReference>
<dbReference type="EMBL" id="KN833892">
    <property type="protein sequence ID" value="KIK15378.1"/>
    <property type="molecule type" value="Genomic_DNA"/>
</dbReference>
<accession>A0A0C9Z5X3</accession>
<reference evidence="1 3" key="1">
    <citation type="submission" date="2014-04" db="EMBL/GenBank/DDBJ databases">
        <authorList>
            <consortium name="DOE Joint Genome Institute"/>
            <person name="Kuo A."/>
            <person name="Kohler A."/>
            <person name="Costa M.D."/>
            <person name="Nagy L.G."/>
            <person name="Floudas D."/>
            <person name="Copeland A."/>
            <person name="Barry K.W."/>
            <person name="Cichocki N."/>
            <person name="Veneault-Fourrey C."/>
            <person name="LaButti K."/>
            <person name="Lindquist E.A."/>
            <person name="Lipzen A."/>
            <person name="Lundell T."/>
            <person name="Morin E."/>
            <person name="Murat C."/>
            <person name="Sun H."/>
            <person name="Tunlid A."/>
            <person name="Henrissat B."/>
            <person name="Grigoriev I.V."/>
            <person name="Hibbett D.S."/>
            <person name="Martin F."/>
            <person name="Nordberg H.P."/>
            <person name="Cantor M.N."/>
            <person name="Hua S.X."/>
        </authorList>
    </citation>
    <scope>NUCLEOTIDE SEQUENCE [LARGE SCALE GENOMIC DNA]</scope>
    <source>
        <strain evidence="1 3">441</strain>
    </source>
</reference>
<evidence type="ECO:0000313" key="1">
    <source>
        <dbReference type="EMBL" id="KIK15378.1"/>
    </source>
</evidence>